<dbReference type="PROSITE" id="PS01124">
    <property type="entry name" value="HTH_ARAC_FAMILY_2"/>
    <property type="match status" value="1"/>
</dbReference>
<organism evidence="6 7">
    <name type="scientific">Mesorhizobium shonense</name>
    <dbReference type="NCBI Taxonomy" id="1209948"/>
    <lineage>
        <taxon>Bacteria</taxon>
        <taxon>Pseudomonadati</taxon>
        <taxon>Pseudomonadota</taxon>
        <taxon>Alphaproteobacteria</taxon>
        <taxon>Hyphomicrobiales</taxon>
        <taxon>Phyllobacteriaceae</taxon>
        <taxon>Mesorhizobium</taxon>
    </lineage>
</organism>
<dbReference type="SUPFAM" id="SSF52317">
    <property type="entry name" value="Class I glutamine amidotransferase-like"/>
    <property type="match status" value="1"/>
</dbReference>
<dbReference type="InterPro" id="IPR018060">
    <property type="entry name" value="HTH_AraC"/>
</dbReference>
<evidence type="ECO:0000313" key="7">
    <source>
        <dbReference type="Proteomes" id="UP001549036"/>
    </source>
</evidence>
<dbReference type="CDD" id="cd03136">
    <property type="entry name" value="GATase1_AraC_ArgR_like"/>
    <property type="match status" value="1"/>
</dbReference>
<dbReference type="Gene3D" id="3.40.50.880">
    <property type="match status" value="1"/>
</dbReference>
<dbReference type="RefSeq" id="WP_354418400.1">
    <property type="nucleotide sequence ID" value="NZ_JBEPLM010000043.1"/>
</dbReference>
<dbReference type="Pfam" id="PF12833">
    <property type="entry name" value="HTH_18"/>
    <property type="match status" value="1"/>
</dbReference>
<dbReference type="PRINTS" id="PR00032">
    <property type="entry name" value="HTHARAC"/>
</dbReference>
<keyword evidence="1" id="KW-0805">Transcription regulation</keyword>
<gene>
    <name evidence="6" type="ORF">ABID26_007466</name>
</gene>
<evidence type="ECO:0000256" key="4">
    <source>
        <dbReference type="SAM" id="MobiDB-lite"/>
    </source>
</evidence>
<keyword evidence="3" id="KW-0804">Transcription</keyword>
<feature type="region of interest" description="Disordered" evidence="4">
    <location>
        <begin position="316"/>
        <end position="365"/>
    </location>
</feature>
<sequence>MFKMKAARRLFSLYLGPGFSLLAFSGALEALRLANEVLQSDIYGWRVVSDDGLPVRSSCGVTISVDRSLKEERHVQMGSFPSAAVICGGSHPLAANRALYGWLRECRARKLCLVGIASGVFSIAEIGLADGRRCAVHWEQFPSFVEQFPSVVAVQAAYEIDGDTYSCSGGDAAFDMFLQFVIEDYDPLLASRVCEKAATLRVRQPGDRQRLPLHAGAAIYHDGLLKIIEQMERNLDEPLALEDIAASTCLSRRQVERIFSKHIGRSPARYYLEMRLERAHLLILNSQLPIVEIAMACGFISASHFSKAYRENYEMTPSEARSEAVERRRSGPAARPVRDVAQAGHAAGRLRKHAKSARSTGFILP</sequence>
<feature type="domain" description="HTH araC/xylS-type" evidence="5">
    <location>
        <begin position="225"/>
        <end position="323"/>
    </location>
</feature>
<name>A0ABV2I5H9_9HYPH</name>
<dbReference type="InterPro" id="IPR029062">
    <property type="entry name" value="Class_I_gatase-like"/>
</dbReference>
<evidence type="ECO:0000259" key="5">
    <source>
        <dbReference type="PROSITE" id="PS01124"/>
    </source>
</evidence>
<dbReference type="PROSITE" id="PS00041">
    <property type="entry name" value="HTH_ARAC_FAMILY_1"/>
    <property type="match status" value="1"/>
</dbReference>
<feature type="compositionally biased region" description="Basic and acidic residues" evidence="4">
    <location>
        <begin position="320"/>
        <end position="329"/>
    </location>
</feature>
<accession>A0ABV2I5H9</accession>
<evidence type="ECO:0000313" key="6">
    <source>
        <dbReference type="EMBL" id="MET3598034.1"/>
    </source>
</evidence>
<dbReference type="InterPro" id="IPR020449">
    <property type="entry name" value="Tscrpt_reg_AraC-type_HTH"/>
</dbReference>
<dbReference type="Gene3D" id="1.10.10.60">
    <property type="entry name" value="Homeodomain-like"/>
    <property type="match status" value="1"/>
</dbReference>
<keyword evidence="7" id="KW-1185">Reference proteome</keyword>
<dbReference type="EMBL" id="JBEPLM010000043">
    <property type="protein sequence ID" value="MET3598034.1"/>
    <property type="molecule type" value="Genomic_DNA"/>
</dbReference>
<evidence type="ECO:0000256" key="3">
    <source>
        <dbReference type="ARBA" id="ARBA00023163"/>
    </source>
</evidence>
<dbReference type="InterPro" id="IPR002818">
    <property type="entry name" value="DJ-1/PfpI"/>
</dbReference>
<dbReference type="InterPro" id="IPR009057">
    <property type="entry name" value="Homeodomain-like_sf"/>
</dbReference>
<dbReference type="Proteomes" id="UP001549036">
    <property type="component" value="Unassembled WGS sequence"/>
</dbReference>
<proteinExistence type="predicted"/>
<dbReference type="SUPFAM" id="SSF46689">
    <property type="entry name" value="Homeodomain-like"/>
    <property type="match status" value="2"/>
</dbReference>
<dbReference type="InterPro" id="IPR018062">
    <property type="entry name" value="HTH_AraC-typ_CS"/>
</dbReference>
<protein>
    <submittedName>
        <fullName evidence="6">Transcriptional regulator GlxA family with amidase domain</fullName>
    </submittedName>
</protein>
<dbReference type="SMART" id="SM00342">
    <property type="entry name" value="HTH_ARAC"/>
    <property type="match status" value="1"/>
</dbReference>
<dbReference type="PANTHER" id="PTHR43280:SF2">
    <property type="entry name" value="HTH-TYPE TRANSCRIPTIONAL REGULATOR EXSA"/>
    <property type="match status" value="1"/>
</dbReference>
<dbReference type="PANTHER" id="PTHR43280">
    <property type="entry name" value="ARAC-FAMILY TRANSCRIPTIONAL REGULATOR"/>
    <property type="match status" value="1"/>
</dbReference>
<dbReference type="Pfam" id="PF01965">
    <property type="entry name" value="DJ-1_PfpI"/>
    <property type="match status" value="1"/>
</dbReference>
<evidence type="ECO:0000256" key="1">
    <source>
        <dbReference type="ARBA" id="ARBA00023015"/>
    </source>
</evidence>
<keyword evidence="2" id="KW-0238">DNA-binding</keyword>
<comment type="caution">
    <text evidence="6">The sequence shown here is derived from an EMBL/GenBank/DDBJ whole genome shotgun (WGS) entry which is preliminary data.</text>
</comment>
<reference evidence="6 7" key="1">
    <citation type="submission" date="2024-06" db="EMBL/GenBank/DDBJ databases">
        <title>Genomic Encyclopedia of Type Strains, Phase IV (KMG-IV): sequencing the most valuable type-strain genomes for metagenomic binning, comparative biology and taxonomic classification.</title>
        <authorList>
            <person name="Goeker M."/>
        </authorList>
    </citation>
    <scope>NUCLEOTIDE SEQUENCE [LARGE SCALE GENOMIC DNA]</scope>
    <source>
        <strain evidence="6 7">DSM 29846</strain>
    </source>
</reference>
<evidence type="ECO:0000256" key="2">
    <source>
        <dbReference type="ARBA" id="ARBA00023125"/>
    </source>
</evidence>